<dbReference type="STRING" id="452471.Aasi_0976"/>
<dbReference type="EMBL" id="CP001102">
    <property type="protein sequence ID" value="ACE06332.1"/>
    <property type="molecule type" value="Genomic_DNA"/>
</dbReference>
<dbReference type="Pfam" id="PF01904">
    <property type="entry name" value="DUF72"/>
    <property type="match status" value="1"/>
</dbReference>
<dbReference type="InterPro" id="IPR002763">
    <property type="entry name" value="DUF72"/>
</dbReference>
<name>B3ESY0_AMOA5</name>
<dbReference type="SUPFAM" id="SSF117396">
    <property type="entry name" value="TM1631-like"/>
    <property type="match status" value="1"/>
</dbReference>
<protein>
    <recommendedName>
        <fullName evidence="3">DUF72 domain-containing protein</fullName>
    </recommendedName>
</protein>
<dbReference type="HOGENOM" id="CLU_046519_0_1_10"/>
<reference evidence="1 2" key="1">
    <citation type="journal article" date="2010" name="J. Bacteriol.">
        <title>The genome of the amoeba symbiont 'Candidatus Amoebophilus asiaticus' reveals common mechanisms for host cell interaction among amoeba-associated bacteria.</title>
        <authorList>
            <person name="Schmitz-Esser S."/>
            <person name="Tischler P."/>
            <person name="Arnold R."/>
            <person name="Montanaro J."/>
            <person name="Wagner M."/>
            <person name="Rattei T."/>
            <person name="Horn M."/>
        </authorList>
    </citation>
    <scope>NUCLEOTIDE SEQUENCE [LARGE SCALE GENOMIC DNA]</scope>
    <source>
        <strain evidence="1 2">5a2</strain>
    </source>
</reference>
<accession>B3ESY0</accession>
<dbReference type="Proteomes" id="UP000001227">
    <property type="component" value="Chromosome"/>
</dbReference>
<dbReference type="AlphaFoldDB" id="B3ESY0"/>
<evidence type="ECO:0000313" key="1">
    <source>
        <dbReference type="EMBL" id="ACE06332.1"/>
    </source>
</evidence>
<evidence type="ECO:0000313" key="2">
    <source>
        <dbReference type="Proteomes" id="UP000001227"/>
    </source>
</evidence>
<gene>
    <name evidence="1" type="ordered locus">Aasi_0976</name>
</gene>
<sequence length="237" mass="28234">MIYIGCSGWSYKNWKSVFYPPTLSSKNYFAYYATHFKTVEVNSTFYHFPTSKTVHTWVQQTPSDFKFTLKVSREITHLKRMHQVRELLNNFYGLSDILKDKLDCFLFQFPASFRFTPEYLERILEQLDPCYRNVLEFRDSSWWHPEIIRILQEHHIICCTVSGFGLPEDLNITDKAAYIRLHGYPVYTGCYSEQELVNWAQKIKVEQIKELWVYFNNTMHGHAIQNATELKKLLELT</sequence>
<evidence type="ECO:0008006" key="3">
    <source>
        <dbReference type="Google" id="ProtNLM"/>
    </source>
</evidence>
<dbReference type="PANTHER" id="PTHR30348:SF4">
    <property type="entry name" value="DUF72 DOMAIN-CONTAINING PROTEIN"/>
    <property type="match status" value="1"/>
</dbReference>
<organism evidence="1 2">
    <name type="scientific">Amoebophilus asiaticus (strain 5a2)</name>
    <dbReference type="NCBI Taxonomy" id="452471"/>
    <lineage>
        <taxon>Bacteria</taxon>
        <taxon>Pseudomonadati</taxon>
        <taxon>Bacteroidota</taxon>
        <taxon>Cytophagia</taxon>
        <taxon>Cytophagales</taxon>
        <taxon>Amoebophilaceae</taxon>
        <taxon>Candidatus Amoebophilus</taxon>
    </lineage>
</organism>
<dbReference type="PANTHER" id="PTHR30348">
    <property type="entry name" value="UNCHARACTERIZED PROTEIN YECE"/>
    <property type="match status" value="1"/>
</dbReference>
<dbReference type="KEGG" id="aas:Aasi_0976"/>
<dbReference type="eggNOG" id="COG1801">
    <property type="taxonomic scope" value="Bacteria"/>
</dbReference>
<dbReference type="InterPro" id="IPR036520">
    <property type="entry name" value="UPF0759_sf"/>
</dbReference>
<proteinExistence type="predicted"/>
<keyword evidence="2" id="KW-1185">Reference proteome</keyword>
<dbReference type="Gene3D" id="3.20.20.410">
    <property type="entry name" value="Protein of unknown function UPF0759"/>
    <property type="match status" value="1"/>
</dbReference>